<dbReference type="PROSITE" id="PS00316">
    <property type="entry name" value="THAUMATIN_1"/>
    <property type="match status" value="1"/>
</dbReference>
<keyword evidence="3" id="KW-1185">Reference proteome</keyword>
<dbReference type="EMBL" id="JBANAX010000102">
    <property type="protein sequence ID" value="KAL1222292.1"/>
    <property type="molecule type" value="Genomic_DNA"/>
</dbReference>
<dbReference type="SUPFAM" id="SSF49870">
    <property type="entry name" value="Osmotin, thaumatin-like protein"/>
    <property type="match status" value="1"/>
</dbReference>
<dbReference type="Proteomes" id="UP001558713">
    <property type="component" value="Unassembled WGS sequence"/>
</dbReference>
<sequence length="170" mass="18218">MAKGLLLVFLLVSHLFVSHGARNIAYRALNSTRPVDFSSPIRNITIENKCGYTVWPGIESISSSNLSTTGFALKKGEARVLEAPSSWEGRFWGRSLCSNKPTGDFSCATGDCGSQKIECSGAGAKFPATLAVFSFDNSNGQDLYGVSVINGYNLPLMVVVSQRPQSGQIC</sequence>
<dbReference type="InterPro" id="IPR037176">
    <property type="entry name" value="Osmotin/thaumatin-like_sf"/>
</dbReference>
<dbReference type="AlphaFoldDB" id="A0ABD1BYL1"/>
<feature type="chain" id="PRO_5044823649" evidence="1">
    <location>
        <begin position="21"/>
        <end position="170"/>
    </location>
</feature>
<evidence type="ECO:0000256" key="1">
    <source>
        <dbReference type="SAM" id="SignalP"/>
    </source>
</evidence>
<evidence type="ECO:0000313" key="3">
    <source>
        <dbReference type="Proteomes" id="UP001558713"/>
    </source>
</evidence>
<accession>A0ABD1BYL1</accession>
<dbReference type="SMART" id="SM00205">
    <property type="entry name" value="THN"/>
    <property type="match status" value="1"/>
</dbReference>
<comment type="caution">
    <text evidence="2">The sequence shown here is derived from an EMBL/GenBank/DDBJ whole genome shotgun (WGS) entry which is preliminary data.</text>
</comment>
<gene>
    <name evidence="2" type="ORF">V5N11_026090</name>
</gene>
<dbReference type="Gene3D" id="2.60.110.10">
    <property type="entry name" value="Thaumatin"/>
    <property type="match status" value="1"/>
</dbReference>
<organism evidence="2 3">
    <name type="scientific">Cardamine amara subsp. amara</name>
    <dbReference type="NCBI Taxonomy" id="228776"/>
    <lineage>
        <taxon>Eukaryota</taxon>
        <taxon>Viridiplantae</taxon>
        <taxon>Streptophyta</taxon>
        <taxon>Embryophyta</taxon>
        <taxon>Tracheophyta</taxon>
        <taxon>Spermatophyta</taxon>
        <taxon>Magnoliopsida</taxon>
        <taxon>eudicotyledons</taxon>
        <taxon>Gunneridae</taxon>
        <taxon>Pentapetalae</taxon>
        <taxon>rosids</taxon>
        <taxon>malvids</taxon>
        <taxon>Brassicales</taxon>
        <taxon>Brassicaceae</taxon>
        <taxon>Cardamineae</taxon>
        <taxon>Cardamine</taxon>
    </lineage>
</organism>
<proteinExistence type="predicted"/>
<dbReference type="PANTHER" id="PTHR31048">
    <property type="entry name" value="OS03G0233200 PROTEIN"/>
    <property type="match status" value="1"/>
</dbReference>
<dbReference type="PRINTS" id="PR00347">
    <property type="entry name" value="THAUMATIN"/>
</dbReference>
<protein>
    <submittedName>
        <fullName evidence="2">PR5-like receptor kinase</fullName>
    </submittedName>
</protein>
<dbReference type="InterPro" id="IPR001938">
    <property type="entry name" value="Thaumatin"/>
</dbReference>
<evidence type="ECO:0000313" key="2">
    <source>
        <dbReference type="EMBL" id="KAL1222292.1"/>
    </source>
</evidence>
<dbReference type="Pfam" id="PF00314">
    <property type="entry name" value="Thaumatin"/>
    <property type="match status" value="1"/>
</dbReference>
<dbReference type="InterPro" id="IPR017949">
    <property type="entry name" value="Thaumatin_CS"/>
</dbReference>
<feature type="signal peptide" evidence="1">
    <location>
        <begin position="1"/>
        <end position="20"/>
    </location>
</feature>
<keyword evidence="1" id="KW-0732">Signal</keyword>
<dbReference type="PROSITE" id="PS51367">
    <property type="entry name" value="THAUMATIN_2"/>
    <property type="match status" value="1"/>
</dbReference>
<reference evidence="2 3" key="1">
    <citation type="submission" date="2024-04" db="EMBL/GenBank/DDBJ databases">
        <title>Genome assembly C_amara_ONT_v2.</title>
        <authorList>
            <person name="Yant L."/>
            <person name="Moore C."/>
            <person name="Slenker M."/>
        </authorList>
    </citation>
    <scope>NUCLEOTIDE SEQUENCE [LARGE SCALE GENOMIC DNA]</scope>
    <source>
        <tissue evidence="2">Leaf</tissue>
    </source>
</reference>
<name>A0ABD1BYL1_CARAN</name>